<keyword evidence="7 9" id="KW-1133">Transmembrane helix</keyword>
<proteinExistence type="inferred from homology"/>
<comment type="similarity">
    <text evidence="1 9 11">Belongs to the peptidase A8 family.</text>
</comment>
<dbReference type="Pfam" id="PF01252">
    <property type="entry name" value="Peptidase_A8"/>
    <property type="match status" value="1"/>
</dbReference>
<organism evidence="12 13">
    <name type="scientific">Azospirillum oleiclasticum</name>
    <dbReference type="NCBI Taxonomy" id="2735135"/>
    <lineage>
        <taxon>Bacteria</taxon>
        <taxon>Pseudomonadati</taxon>
        <taxon>Pseudomonadota</taxon>
        <taxon>Alphaproteobacteria</taxon>
        <taxon>Rhodospirillales</taxon>
        <taxon>Azospirillaceae</taxon>
        <taxon>Azospirillum</taxon>
    </lineage>
</organism>
<evidence type="ECO:0000313" key="13">
    <source>
        <dbReference type="Proteomes" id="UP000584642"/>
    </source>
</evidence>
<feature type="transmembrane region" description="Helical" evidence="9">
    <location>
        <begin position="61"/>
        <end position="81"/>
    </location>
</feature>
<dbReference type="PANTHER" id="PTHR33695:SF1">
    <property type="entry name" value="LIPOPROTEIN SIGNAL PEPTIDASE"/>
    <property type="match status" value="1"/>
</dbReference>
<keyword evidence="3 9" id="KW-0645">Protease</keyword>
<gene>
    <name evidence="9 12" type="primary">lspA</name>
    <name evidence="12" type="ORF">HND93_28850</name>
</gene>
<name>A0ABX2THK3_9PROT</name>
<evidence type="ECO:0000256" key="3">
    <source>
        <dbReference type="ARBA" id="ARBA00022670"/>
    </source>
</evidence>
<dbReference type="NCBIfam" id="TIGR00077">
    <property type="entry name" value="lspA"/>
    <property type="match status" value="1"/>
</dbReference>
<evidence type="ECO:0000256" key="8">
    <source>
        <dbReference type="ARBA" id="ARBA00023136"/>
    </source>
</evidence>
<comment type="caution">
    <text evidence="12">The sequence shown here is derived from an EMBL/GenBank/DDBJ whole genome shotgun (WGS) entry which is preliminary data.</text>
</comment>
<evidence type="ECO:0000256" key="5">
    <source>
        <dbReference type="ARBA" id="ARBA00022750"/>
    </source>
</evidence>
<reference evidence="12 13" key="1">
    <citation type="submission" date="2020-05" db="EMBL/GenBank/DDBJ databases">
        <title>Azospirillum oleiclasticum sp. nov, a nitrogen-fixing and heavy crude oil-emulsifying bacterium isolated from the crude oil of Yumen Oilfield.</title>
        <authorList>
            <person name="Wu D."/>
            <person name="Cai M."/>
            <person name="Zhang X."/>
        </authorList>
    </citation>
    <scope>NUCLEOTIDE SEQUENCE [LARGE SCALE GENOMIC DNA]</scope>
    <source>
        <strain evidence="12 13">ROY-1-1-2</strain>
    </source>
</reference>
<feature type="transmembrane region" description="Helical" evidence="9">
    <location>
        <begin position="125"/>
        <end position="149"/>
    </location>
</feature>
<comment type="subcellular location">
    <subcellularLocation>
        <location evidence="9">Cell membrane</location>
        <topology evidence="9">Multi-pass membrane protein</topology>
    </subcellularLocation>
</comment>
<comment type="function">
    <text evidence="9 10">This protein specifically catalyzes the removal of signal peptides from prolipoproteins.</text>
</comment>
<evidence type="ECO:0000313" key="12">
    <source>
        <dbReference type="EMBL" id="NYZ23728.1"/>
    </source>
</evidence>
<dbReference type="HAMAP" id="MF_00161">
    <property type="entry name" value="LspA"/>
    <property type="match status" value="1"/>
</dbReference>
<accession>A0ABX2THK3</accession>
<dbReference type="EC" id="3.4.23.36" evidence="9"/>
<comment type="catalytic activity">
    <reaction evidence="9 10">
        <text>Release of signal peptides from bacterial membrane prolipoproteins. Hydrolyzes -Xaa-Yaa-Zaa-|-(S,diacylglyceryl)Cys-, in which Xaa is hydrophobic (preferably Leu), and Yaa (Ala or Ser) and Zaa (Gly or Ala) have small, neutral side chains.</text>
        <dbReference type="EC" id="3.4.23.36"/>
    </reaction>
</comment>
<feature type="active site" evidence="9">
    <location>
        <position position="133"/>
    </location>
</feature>
<evidence type="ECO:0000256" key="4">
    <source>
        <dbReference type="ARBA" id="ARBA00022692"/>
    </source>
</evidence>
<dbReference type="PRINTS" id="PR00781">
    <property type="entry name" value="LIPOSIGPTASE"/>
</dbReference>
<dbReference type="GO" id="GO:0004190">
    <property type="term" value="F:aspartic-type endopeptidase activity"/>
    <property type="evidence" value="ECO:0007669"/>
    <property type="project" value="UniProtKB-EC"/>
</dbReference>
<sequence>MALGLAVAAVVVVLDQLTKWWILNTVMQPFPRVVEVAPFFNLVLTWNPGVSFGMFAHEAEYMPYVLSAVSVVITVFLLGWLRRADSRFVALCLGLVIGGAMGNVVDRLLYGAVADFLDFHAFGFHFWAFNIADSGISVGVILLVIDGLFRGSDSA</sequence>
<evidence type="ECO:0000256" key="11">
    <source>
        <dbReference type="RuleBase" id="RU004181"/>
    </source>
</evidence>
<dbReference type="InterPro" id="IPR001872">
    <property type="entry name" value="Peptidase_A8"/>
</dbReference>
<keyword evidence="5 9" id="KW-0064">Aspartyl protease</keyword>
<comment type="caution">
    <text evidence="9">Lacks conserved residue(s) required for the propagation of feature annotation.</text>
</comment>
<keyword evidence="2 9" id="KW-1003">Cell membrane</keyword>
<evidence type="ECO:0000256" key="7">
    <source>
        <dbReference type="ARBA" id="ARBA00022989"/>
    </source>
</evidence>
<dbReference type="Proteomes" id="UP000584642">
    <property type="component" value="Unassembled WGS sequence"/>
</dbReference>
<keyword evidence="6 9" id="KW-0378">Hydrolase</keyword>
<dbReference type="PANTHER" id="PTHR33695">
    <property type="entry name" value="LIPOPROTEIN SIGNAL PEPTIDASE"/>
    <property type="match status" value="1"/>
</dbReference>
<evidence type="ECO:0000256" key="9">
    <source>
        <dbReference type="HAMAP-Rule" id="MF_00161"/>
    </source>
</evidence>
<feature type="transmembrane region" description="Helical" evidence="9">
    <location>
        <begin position="88"/>
        <end position="105"/>
    </location>
</feature>
<keyword evidence="8 9" id="KW-0472">Membrane</keyword>
<comment type="pathway">
    <text evidence="9">Protein modification; lipoprotein biosynthesis (signal peptide cleavage).</text>
</comment>
<feature type="active site" evidence="9">
    <location>
        <position position="115"/>
    </location>
</feature>
<keyword evidence="4 9" id="KW-0812">Transmembrane</keyword>
<dbReference type="EMBL" id="JABFDB010000031">
    <property type="protein sequence ID" value="NYZ23728.1"/>
    <property type="molecule type" value="Genomic_DNA"/>
</dbReference>
<evidence type="ECO:0000256" key="1">
    <source>
        <dbReference type="ARBA" id="ARBA00006139"/>
    </source>
</evidence>
<evidence type="ECO:0000256" key="2">
    <source>
        <dbReference type="ARBA" id="ARBA00022475"/>
    </source>
</evidence>
<protein>
    <recommendedName>
        <fullName evidence="9">Lipoprotein signal peptidase</fullName>
        <ecNumber evidence="9">3.4.23.36</ecNumber>
    </recommendedName>
    <alternativeName>
        <fullName evidence="9">Prolipoprotein signal peptidase</fullName>
    </alternativeName>
    <alternativeName>
        <fullName evidence="9">Signal peptidase II</fullName>
        <shortName evidence="9">SPase II</shortName>
    </alternativeName>
</protein>
<keyword evidence="13" id="KW-1185">Reference proteome</keyword>
<evidence type="ECO:0000256" key="10">
    <source>
        <dbReference type="RuleBase" id="RU000594"/>
    </source>
</evidence>
<dbReference type="PROSITE" id="PS00855">
    <property type="entry name" value="SPASE_II"/>
    <property type="match status" value="1"/>
</dbReference>
<evidence type="ECO:0000256" key="6">
    <source>
        <dbReference type="ARBA" id="ARBA00022801"/>
    </source>
</evidence>